<comment type="caution">
    <text evidence="2">The sequence shown here is derived from an EMBL/GenBank/DDBJ whole genome shotgun (WGS) entry which is preliminary data.</text>
</comment>
<reference evidence="2 3" key="1">
    <citation type="journal article" date="2024" name="Ann. Entomol. Soc. Am.">
        <title>Genomic analyses of the southern and eastern yellowjacket wasps (Hymenoptera: Vespidae) reveal evolutionary signatures of social life.</title>
        <authorList>
            <person name="Catto M.A."/>
            <person name="Caine P.B."/>
            <person name="Orr S.E."/>
            <person name="Hunt B.G."/>
            <person name="Goodisman M.A.D."/>
        </authorList>
    </citation>
    <scope>NUCLEOTIDE SEQUENCE [LARGE SCALE GENOMIC DNA]</scope>
    <source>
        <strain evidence="2">232</strain>
        <tissue evidence="2">Head and thorax</tissue>
    </source>
</reference>
<dbReference type="EMBL" id="JAYRBN010000008">
    <property type="protein sequence ID" value="KAL2750677.1"/>
    <property type="molecule type" value="Genomic_DNA"/>
</dbReference>
<feature type="compositionally biased region" description="Basic and acidic residues" evidence="1">
    <location>
        <begin position="64"/>
        <end position="74"/>
    </location>
</feature>
<dbReference type="AlphaFoldDB" id="A0ABD2D014"/>
<evidence type="ECO:0000313" key="2">
    <source>
        <dbReference type="EMBL" id="KAL2750677.1"/>
    </source>
</evidence>
<feature type="region of interest" description="Disordered" evidence="1">
    <location>
        <begin position="52"/>
        <end position="74"/>
    </location>
</feature>
<gene>
    <name evidence="2" type="ORF">V1477_000780</name>
</gene>
<accession>A0ABD2D014</accession>
<evidence type="ECO:0000313" key="3">
    <source>
        <dbReference type="Proteomes" id="UP001607303"/>
    </source>
</evidence>
<name>A0ABD2D014_VESMC</name>
<keyword evidence="3" id="KW-1185">Reference proteome</keyword>
<sequence length="74" mass="8285">MKRTEEDTEKIRRRLGTKTNIATSVTRWLTDGKERGTANSIGEKIISAEDVETEFPRSSAASKRSVERGSTLED</sequence>
<protein>
    <submittedName>
        <fullName evidence="2">Uncharacterized protein</fullName>
    </submittedName>
</protein>
<dbReference type="Proteomes" id="UP001607303">
    <property type="component" value="Unassembled WGS sequence"/>
</dbReference>
<evidence type="ECO:0000256" key="1">
    <source>
        <dbReference type="SAM" id="MobiDB-lite"/>
    </source>
</evidence>
<organism evidence="2 3">
    <name type="scientific">Vespula maculifrons</name>
    <name type="common">Eastern yellow jacket</name>
    <name type="synonym">Wasp</name>
    <dbReference type="NCBI Taxonomy" id="7453"/>
    <lineage>
        <taxon>Eukaryota</taxon>
        <taxon>Metazoa</taxon>
        <taxon>Ecdysozoa</taxon>
        <taxon>Arthropoda</taxon>
        <taxon>Hexapoda</taxon>
        <taxon>Insecta</taxon>
        <taxon>Pterygota</taxon>
        <taxon>Neoptera</taxon>
        <taxon>Endopterygota</taxon>
        <taxon>Hymenoptera</taxon>
        <taxon>Apocrita</taxon>
        <taxon>Aculeata</taxon>
        <taxon>Vespoidea</taxon>
        <taxon>Vespidae</taxon>
        <taxon>Vespinae</taxon>
        <taxon>Vespula</taxon>
    </lineage>
</organism>
<proteinExistence type="predicted"/>